<evidence type="ECO:0000313" key="2">
    <source>
        <dbReference type="Proteomes" id="UP000308600"/>
    </source>
</evidence>
<reference evidence="1 2" key="1">
    <citation type="journal article" date="2019" name="Nat. Ecol. Evol.">
        <title>Megaphylogeny resolves global patterns of mushroom evolution.</title>
        <authorList>
            <person name="Varga T."/>
            <person name="Krizsan K."/>
            <person name="Foldi C."/>
            <person name="Dima B."/>
            <person name="Sanchez-Garcia M."/>
            <person name="Sanchez-Ramirez S."/>
            <person name="Szollosi G.J."/>
            <person name="Szarkandi J.G."/>
            <person name="Papp V."/>
            <person name="Albert L."/>
            <person name="Andreopoulos W."/>
            <person name="Angelini C."/>
            <person name="Antonin V."/>
            <person name="Barry K.W."/>
            <person name="Bougher N.L."/>
            <person name="Buchanan P."/>
            <person name="Buyck B."/>
            <person name="Bense V."/>
            <person name="Catcheside P."/>
            <person name="Chovatia M."/>
            <person name="Cooper J."/>
            <person name="Damon W."/>
            <person name="Desjardin D."/>
            <person name="Finy P."/>
            <person name="Geml J."/>
            <person name="Haridas S."/>
            <person name="Hughes K."/>
            <person name="Justo A."/>
            <person name="Karasinski D."/>
            <person name="Kautmanova I."/>
            <person name="Kiss B."/>
            <person name="Kocsube S."/>
            <person name="Kotiranta H."/>
            <person name="LaButti K.M."/>
            <person name="Lechner B.E."/>
            <person name="Liimatainen K."/>
            <person name="Lipzen A."/>
            <person name="Lukacs Z."/>
            <person name="Mihaltcheva S."/>
            <person name="Morgado L.N."/>
            <person name="Niskanen T."/>
            <person name="Noordeloos M.E."/>
            <person name="Ohm R.A."/>
            <person name="Ortiz-Santana B."/>
            <person name="Ovrebo C."/>
            <person name="Racz N."/>
            <person name="Riley R."/>
            <person name="Savchenko A."/>
            <person name="Shiryaev A."/>
            <person name="Soop K."/>
            <person name="Spirin V."/>
            <person name="Szebenyi C."/>
            <person name="Tomsovsky M."/>
            <person name="Tulloss R.E."/>
            <person name="Uehling J."/>
            <person name="Grigoriev I.V."/>
            <person name="Vagvolgyi C."/>
            <person name="Papp T."/>
            <person name="Martin F.M."/>
            <person name="Miettinen O."/>
            <person name="Hibbett D.S."/>
            <person name="Nagy L.G."/>
        </authorList>
    </citation>
    <scope>NUCLEOTIDE SEQUENCE [LARGE SCALE GENOMIC DNA]</scope>
    <source>
        <strain evidence="1 2">NL-1719</strain>
    </source>
</reference>
<accession>A0ACD3ALH7</accession>
<keyword evidence="2" id="KW-1185">Reference proteome</keyword>
<dbReference type="EMBL" id="ML208408">
    <property type="protein sequence ID" value="TFK66347.1"/>
    <property type="molecule type" value="Genomic_DNA"/>
</dbReference>
<name>A0ACD3ALH7_9AGAR</name>
<sequence length="451" mass="51030">MLPFEILEYIVDFLHDDRGALSAVSLVSSTCLHASRFHLFYRLKFLRSPSSEYHQPIEAVIKTYQEIDQFLGRTPDLASNVRHLVFHRAETAHPAWSAVEPVIISIVQTLSRVKKISFWNTGWDHLSASLRGVLGQIMSQPAFECVEFQLCTFQSRRDMLDMLQLAPGLRRLELGRVEFVNESIQEVDVPEEGTPRRACSQPIRVDVLHIDYKPMLPIMQILKRDPSTVSFEFLRHLSISRHGDFGAAARLLARVGSSLVSLDICAAGSYSSGLLIADAIDIGLTPNLQVLRFREVRARFPDPVPRIISHFRGVKGPHGLKEIYIDISLSYSDLIEVTPWSWFAELFEEVRFPYLRKVAFSVSQGGTHECNYLNNACAALRDRGILWINGEQVDYPPVDYTSDDESLGKQSNDHESEDIHDNSQLDERTDSMGPENVELVPSFVEFSSILG</sequence>
<dbReference type="Proteomes" id="UP000308600">
    <property type="component" value="Unassembled WGS sequence"/>
</dbReference>
<organism evidence="1 2">
    <name type="scientific">Pluteus cervinus</name>
    <dbReference type="NCBI Taxonomy" id="181527"/>
    <lineage>
        <taxon>Eukaryota</taxon>
        <taxon>Fungi</taxon>
        <taxon>Dikarya</taxon>
        <taxon>Basidiomycota</taxon>
        <taxon>Agaricomycotina</taxon>
        <taxon>Agaricomycetes</taxon>
        <taxon>Agaricomycetidae</taxon>
        <taxon>Agaricales</taxon>
        <taxon>Pluteineae</taxon>
        <taxon>Pluteaceae</taxon>
        <taxon>Pluteus</taxon>
    </lineage>
</organism>
<proteinExistence type="predicted"/>
<protein>
    <submittedName>
        <fullName evidence="1">Uncharacterized protein</fullName>
    </submittedName>
</protein>
<evidence type="ECO:0000313" key="1">
    <source>
        <dbReference type="EMBL" id="TFK66347.1"/>
    </source>
</evidence>
<gene>
    <name evidence="1" type="ORF">BDN72DRAFT_961840</name>
</gene>